<feature type="compositionally biased region" description="Polar residues" evidence="1">
    <location>
        <begin position="98"/>
        <end position="123"/>
    </location>
</feature>
<comment type="caution">
    <text evidence="2">The sequence shown here is derived from an EMBL/GenBank/DDBJ whole genome shotgun (WGS) entry which is preliminary data.</text>
</comment>
<proteinExistence type="predicted"/>
<dbReference type="Proteomes" id="UP001341840">
    <property type="component" value="Unassembled WGS sequence"/>
</dbReference>
<protein>
    <submittedName>
        <fullName evidence="2">Uncharacterized protein</fullName>
    </submittedName>
</protein>
<dbReference type="PANTHER" id="PTHR46213">
    <property type="entry name" value="TRANSCRIPTIONAL ACTIVATOR DEMETER"/>
    <property type="match status" value="1"/>
</dbReference>
<feature type="region of interest" description="Disordered" evidence="1">
    <location>
        <begin position="84"/>
        <end position="129"/>
    </location>
</feature>
<name>A0ABU6Q4C7_9FABA</name>
<dbReference type="InterPro" id="IPR044811">
    <property type="entry name" value="DME/ROS1"/>
</dbReference>
<gene>
    <name evidence="2" type="ORF">PIB30_006634</name>
</gene>
<accession>A0ABU6Q4C7</accession>
<evidence type="ECO:0000313" key="2">
    <source>
        <dbReference type="EMBL" id="MED6106690.1"/>
    </source>
</evidence>
<dbReference type="PANTHER" id="PTHR46213:SF13">
    <property type="entry name" value="DEMETER-LIKE PROTEIN 2-RELATED"/>
    <property type="match status" value="1"/>
</dbReference>
<evidence type="ECO:0000313" key="3">
    <source>
        <dbReference type="Proteomes" id="UP001341840"/>
    </source>
</evidence>
<sequence>MASSTTLHEVNSQISKSTENSRDASGQSIGIKHGNQTEKLNVTRDFPEASIIKCNACSLKMTPNGAVLEVGPFEIEDLSTDFRKNKDESGIKGPSFQAPESETQAAIARSQSMSSQFHTQQQSKHMKQNALPVLGETRDPMQKAIRELDCGHESNVINEQTKIASTKSTKSRVHLKDKKDNFDWDSLRRQAQAKAGKREKTANTMDTLDWDAVRHADVRERYPENSCSA</sequence>
<organism evidence="2 3">
    <name type="scientific">Stylosanthes scabra</name>
    <dbReference type="NCBI Taxonomy" id="79078"/>
    <lineage>
        <taxon>Eukaryota</taxon>
        <taxon>Viridiplantae</taxon>
        <taxon>Streptophyta</taxon>
        <taxon>Embryophyta</taxon>
        <taxon>Tracheophyta</taxon>
        <taxon>Spermatophyta</taxon>
        <taxon>Magnoliopsida</taxon>
        <taxon>eudicotyledons</taxon>
        <taxon>Gunneridae</taxon>
        <taxon>Pentapetalae</taxon>
        <taxon>rosids</taxon>
        <taxon>fabids</taxon>
        <taxon>Fabales</taxon>
        <taxon>Fabaceae</taxon>
        <taxon>Papilionoideae</taxon>
        <taxon>50 kb inversion clade</taxon>
        <taxon>dalbergioids sensu lato</taxon>
        <taxon>Dalbergieae</taxon>
        <taxon>Pterocarpus clade</taxon>
        <taxon>Stylosanthes</taxon>
    </lineage>
</organism>
<feature type="compositionally biased region" description="Polar residues" evidence="1">
    <location>
        <begin position="1"/>
        <end position="28"/>
    </location>
</feature>
<feature type="region of interest" description="Disordered" evidence="1">
    <location>
        <begin position="1"/>
        <end position="36"/>
    </location>
</feature>
<reference evidence="2 3" key="1">
    <citation type="journal article" date="2023" name="Plants (Basel)">
        <title>Bridging the Gap: Combining Genomics and Transcriptomics Approaches to Understand Stylosanthes scabra, an Orphan Legume from the Brazilian Caatinga.</title>
        <authorList>
            <person name="Ferreira-Neto J.R.C."/>
            <person name="da Silva M.D."/>
            <person name="Binneck E."/>
            <person name="de Melo N.F."/>
            <person name="da Silva R.H."/>
            <person name="de Melo A.L.T.M."/>
            <person name="Pandolfi V."/>
            <person name="Bustamante F.O."/>
            <person name="Brasileiro-Vidal A.C."/>
            <person name="Benko-Iseppon A.M."/>
        </authorList>
    </citation>
    <scope>NUCLEOTIDE SEQUENCE [LARGE SCALE GENOMIC DNA]</scope>
    <source>
        <tissue evidence="2">Leaves</tissue>
    </source>
</reference>
<feature type="region of interest" description="Disordered" evidence="1">
    <location>
        <begin position="186"/>
        <end position="205"/>
    </location>
</feature>
<keyword evidence="3" id="KW-1185">Reference proteome</keyword>
<dbReference type="EMBL" id="JASCZI010000014">
    <property type="protein sequence ID" value="MED6106690.1"/>
    <property type="molecule type" value="Genomic_DNA"/>
</dbReference>
<evidence type="ECO:0000256" key="1">
    <source>
        <dbReference type="SAM" id="MobiDB-lite"/>
    </source>
</evidence>